<evidence type="ECO:0000256" key="1">
    <source>
        <dbReference type="ARBA" id="ARBA00004374"/>
    </source>
</evidence>
<keyword evidence="9 10" id="KW-0472">Membrane</keyword>
<dbReference type="GO" id="GO:0005741">
    <property type="term" value="C:mitochondrial outer membrane"/>
    <property type="evidence" value="ECO:0007669"/>
    <property type="project" value="UniProtKB-SubCell"/>
</dbReference>
<dbReference type="InterPro" id="IPR018108">
    <property type="entry name" value="MCP_transmembrane"/>
</dbReference>
<gene>
    <name evidence="13" type="ORF">CGI_10023833</name>
</gene>
<dbReference type="InterPro" id="IPR023395">
    <property type="entry name" value="MCP_dom_sf"/>
</dbReference>
<dbReference type="EMBL" id="JH823229">
    <property type="protein sequence ID" value="EKC29443.1"/>
    <property type="molecule type" value="Genomic_DNA"/>
</dbReference>
<dbReference type="Pfam" id="PF00153">
    <property type="entry name" value="Mito_carr"/>
    <property type="match status" value="1"/>
</dbReference>
<evidence type="ECO:0000256" key="11">
    <source>
        <dbReference type="RuleBase" id="RU000488"/>
    </source>
</evidence>
<keyword evidence="7" id="KW-1133">Transmembrane helix</keyword>
<dbReference type="AlphaFoldDB" id="K1Q696"/>
<comment type="subcellular location">
    <subcellularLocation>
        <location evidence="1">Mitochondrion outer membrane</location>
        <topology evidence="1">Multi-pass membrane protein</topology>
    </subcellularLocation>
</comment>
<organism evidence="13">
    <name type="scientific">Magallana gigas</name>
    <name type="common">Pacific oyster</name>
    <name type="synonym">Crassostrea gigas</name>
    <dbReference type="NCBI Taxonomy" id="29159"/>
    <lineage>
        <taxon>Eukaryota</taxon>
        <taxon>Metazoa</taxon>
        <taxon>Spiralia</taxon>
        <taxon>Lophotrochozoa</taxon>
        <taxon>Mollusca</taxon>
        <taxon>Bivalvia</taxon>
        <taxon>Autobranchia</taxon>
        <taxon>Pteriomorphia</taxon>
        <taxon>Ostreida</taxon>
        <taxon>Ostreoidea</taxon>
        <taxon>Ostreidae</taxon>
        <taxon>Magallana</taxon>
    </lineage>
</organism>
<evidence type="ECO:0000313" key="13">
    <source>
        <dbReference type="EMBL" id="EKC29443.1"/>
    </source>
</evidence>
<dbReference type="HOGENOM" id="CLU_566524_0_0_1"/>
<evidence type="ECO:0000256" key="3">
    <source>
        <dbReference type="ARBA" id="ARBA00022448"/>
    </source>
</evidence>
<feature type="repeat" description="Solcar" evidence="10">
    <location>
        <begin position="262"/>
        <end position="365"/>
    </location>
</feature>
<dbReference type="FunCoup" id="K1Q696">
    <property type="interactions" value="688"/>
</dbReference>
<dbReference type="InParanoid" id="K1Q696"/>
<dbReference type="InterPro" id="IPR039158">
    <property type="entry name" value="SLC25A46"/>
</dbReference>
<feature type="compositionally biased region" description="Polar residues" evidence="12">
    <location>
        <begin position="408"/>
        <end position="421"/>
    </location>
</feature>
<comment type="similarity">
    <text evidence="2 11">Belongs to the mitochondrial carrier (TC 2.A.29) family.</text>
</comment>
<reference evidence="13" key="1">
    <citation type="journal article" date="2012" name="Nature">
        <title>The oyster genome reveals stress adaptation and complexity of shell formation.</title>
        <authorList>
            <person name="Zhang G."/>
            <person name="Fang X."/>
            <person name="Guo X."/>
            <person name="Li L."/>
            <person name="Luo R."/>
            <person name="Xu F."/>
            <person name="Yang P."/>
            <person name="Zhang L."/>
            <person name="Wang X."/>
            <person name="Qi H."/>
            <person name="Xiong Z."/>
            <person name="Que H."/>
            <person name="Xie Y."/>
            <person name="Holland P.W."/>
            <person name="Paps J."/>
            <person name="Zhu Y."/>
            <person name="Wu F."/>
            <person name="Chen Y."/>
            <person name="Wang J."/>
            <person name="Peng C."/>
            <person name="Meng J."/>
            <person name="Yang L."/>
            <person name="Liu J."/>
            <person name="Wen B."/>
            <person name="Zhang N."/>
            <person name="Huang Z."/>
            <person name="Zhu Q."/>
            <person name="Feng Y."/>
            <person name="Mount A."/>
            <person name="Hedgecock D."/>
            <person name="Xu Z."/>
            <person name="Liu Y."/>
            <person name="Domazet-Loso T."/>
            <person name="Du Y."/>
            <person name="Sun X."/>
            <person name="Zhang S."/>
            <person name="Liu B."/>
            <person name="Cheng P."/>
            <person name="Jiang X."/>
            <person name="Li J."/>
            <person name="Fan D."/>
            <person name="Wang W."/>
            <person name="Fu W."/>
            <person name="Wang T."/>
            <person name="Wang B."/>
            <person name="Zhang J."/>
            <person name="Peng Z."/>
            <person name="Li Y."/>
            <person name="Li N."/>
            <person name="Wang J."/>
            <person name="Chen M."/>
            <person name="He Y."/>
            <person name="Tan F."/>
            <person name="Song X."/>
            <person name="Zheng Q."/>
            <person name="Huang R."/>
            <person name="Yang H."/>
            <person name="Du X."/>
            <person name="Chen L."/>
            <person name="Yang M."/>
            <person name="Gaffney P.M."/>
            <person name="Wang S."/>
            <person name="Luo L."/>
            <person name="She Z."/>
            <person name="Ming Y."/>
            <person name="Huang W."/>
            <person name="Zhang S."/>
            <person name="Huang B."/>
            <person name="Zhang Y."/>
            <person name="Qu T."/>
            <person name="Ni P."/>
            <person name="Miao G."/>
            <person name="Wang J."/>
            <person name="Wang Q."/>
            <person name="Steinberg C.E."/>
            <person name="Wang H."/>
            <person name="Li N."/>
            <person name="Qian L."/>
            <person name="Zhang G."/>
            <person name="Li Y."/>
            <person name="Yang H."/>
            <person name="Liu X."/>
            <person name="Wang J."/>
            <person name="Yin Y."/>
            <person name="Wang J."/>
        </authorList>
    </citation>
    <scope>NUCLEOTIDE SEQUENCE [LARGE SCALE GENOMIC DNA]</scope>
    <source>
        <strain evidence="13">05x7-T-G4-1.051#20</strain>
    </source>
</reference>
<evidence type="ECO:0000256" key="9">
    <source>
        <dbReference type="ARBA" id="ARBA00023136"/>
    </source>
</evidence>
<dbReference type="SUPFAM" id="SSF103506">
    <property type="entry name" value="Mitochondrial carrier"/>
    <property type="match status" value="1"/>
</dbReference>
<dbReference type="Gene3D" id="1.50.40.10">
    <property type="entry name" value="Mitochondrial carrier domain"/>
    <property type="match status" value="1"/>
</dbReference>
<evidence type="ECO:0000256" key="5">
    <source>
        <dbReference type="ARBA" id="ARBA00022737"/>
    </source>
</evidence>
<evidence type="ECO:0000256" key="4">
    <source>
        <dbReference type="ARBA" id="ARBA00022692"/>
    </source>
</evidence>
<evidence type="ECO:0000256" key="8">
    <source>
        <dbReference type="ARBA" id="ARBA00023128"/>
    </source>
</evidence>
<dbReference type="GO" id="GO:0090149">
    <property type="term" value="P:mitochondrial membrane fission"/>
    <property type="evidence" value="ECO:0007669"/>
    <property type="project" value="InterPro"/>
</dbReference>
<sequence>MSARSFSKQPKEEGTSRSSSDLQWPPESQDFFGSIENMSMPESGNGSDQLQAATGYVIGVTSGKNWLLTQVGLLLVHHRGVWYHNTPFTIITVLVQLQRHQGVSSLWKGIVSVLMSKGILMVNETVISELTPLPKEVTRHSSPRKHLEHLLLKGLSYIMATPFLASSCIETIQADVSSDKPGPFDFIREGLGRLMGWGMPQTTRLLPVYTLVLPTAVMGVSQYIIIQAARATMLSTFRQREQEMRDKSTSVDGKEQEESLYNKYFPEMMANFAGNLLADILLFPLETVLHRLYAQGTRTIIDNLDTGVDVIPISTNYEGFFDCFRSIVMEEGVSGLYRGFGALILQYALQAGLLKFSKYVFEKISKELNPPEPLAPIDRPRSSDRLTQQRQPQLATLQQQQAQQQQPYTNYMAGTNRTFPSAPTPYRGHGAEEDEEGDEGHAPGDRDQYVTVVHRAVVGHVGGRAILTENPPQKQQCGHHFL</sequence>
<evidence type="ECO:0000256" key="7">
    <source>
        <dbReference type="ARBA" id="ARBA00022989"/>
    </source>
</evidence>
<proteinExistence type="inferred from homology"/>
<evidence type="ECO:0000256" key="6">
    <source>
        <dbReference type="ARBA" id="ARBA00022787"/>
    </source>
</evidence>
<evidence type="ECO:0000256" key="10">
    <source>
        <dbReference type="PROSITE-ProRule" id="PRU00282"/>
    </source>
</evidence>
<feature type="region of interest" description="Disordered" evidence="12">
    <location>
        <begin position="370"/>
        <end position="445"/>
    </location>
</feature>
<keyword evidence="3 11" id="KW-0813">Transport</keyword>
<accession>K1Q696</accession>
<evidence type="ECO:0000256" key="2">
    <source>
        <dbReference type="ARBA" id="ARBA00006375"/>
    </source>
</evidence>
<dbReference type="PANTHER" id="PTHR21252">
    <property type="entry name" value="TB1 PROTEIN-RELATED"/>
    <property type="match status" value="1"/>
</dbReference>
<keyword evidence="8" id="KW-0496">Mitochondrion</keyword>
<keyword evidence="6" id="KW-1000">Mitochondrion outer membrane</keyword>
<dbReference type="PANTHER" id="PTHR21252:SF2">
    <property type="entry name" value="MITOCHONDRIAL OUTER MEMBRANE PROTEIN SLC25A46"/>
    <property type="match status" value="1"/>
</dbReference>
<feature type="region of interest" description="Disordered" evidence="12">
    <location>
        <begin position="1"/>
        <end position="29"/>
    </location>
</feature>
<evidence type="ECO:0000256" key="12">
    <source>
        <dbReference type="SAM" id="MobiDB-lite"/>
    </source>
</evidence>
<keyword evidence="4 10" id="KW-0812">Transmembrane</keyword>
<feature type="compositionally biased region" description="Low complexity" evidence="12">
    <location>
        <begin position="385"/>
        <end position="407"/>
    </location>
</feature>
<protein>
    <submittedName>
        <fullName evidence="13">Solute carrier family 25 member 46</fullName>
    </submittedName>
</protein>
<name>K1Q696_MAGGI</name>
<dbReference type="PROSITE" id="PS50920">
    <property type="entry name" value="SOLCAR"/>
    <property type="match status" value="1"/>
</dbReference>
<keyword evidence="5" id="KW-0677">Repeat</keyword>